<dbReference type="RefSeq" id="WP_009600803.1">
    <property type="nucleotide sequence ID" value="NZ_AEIU01000063.1"/>
</dbReference>
<protein>
    <recommendedName>
        <fullName evidence="3">Alpha helical protein</fullName>
    </recommendedName>
</protein>
<dbReference type="Proteomes" id="UP000002943">
    <property type="component" value="Unassembled WGS sequence"/>
</dbReference>
<proteinExistence type="predicted"/>
<gene>
    <name evidence="1" type="ORF">VIBC2010_09082</name>
</gene>
<dbReference type="EMBL" id="AEIU01000063">
    <property type="protein sequence ID" value="EFP97178.1"/>
    <property type="molecule type" value="Genomic_DNA"/>
</dbReference>
<dbReference type="eggNOG" id="COG2888">
    <property type="taxonomic scope" value="Bacteria"/>
</dbReference>
<evidence type="ECO:0000313" key="2">
    <source>
        <dbReference type="Proteomes" id="UP000002943"/>
    </source>
</evidence>
<sequence>MPKRKQSYEEMLEDVVEAIKHSPDEFMHVLENSGKMVSAANNLTKDELALVSAYIQSDLKEFAQSYQESKSSPFAIMVTDSIWQALLDITDKTQVEWIELFADLDHQGLYQVGEVIGLGVLICDKCGNKTTYSHPTIITPCIKCGAKGFSRQALKP</sequence>
<accession>E3BIH0</accession>
<organism evidence="1 2">
    <name type="scientific">Vibrio caribbeanicus ATCC BAA-2122</name>
    <dbReference type="NCBI Taxonomy" id="796620"/>
    <lineage>
        <taxon>Bacteria</taxon>
        <taxon>Pseudomonadati</taxon>
        <taxon>Pseudomonadota</taxon>
        <taxon>Gammaproteobacteria</taxon>
        <taxon>Vibrionales</taxon>
        <taxon>Vibrionaceae</taxon>
        <taxon>Vibrio</taxon>
    </lineage>
</organism>
<dbReference type="OrthoDB" id="3174978at2"/>
<dbReference type="STRING" id="796620.VIBC2010_09082"/>
<evidence type="ECO:0008006" key="3">
    <source>
        <dbReference type="Google" id="ProtNLM"/>
    </source>
</evidence>
<comment type="caution">
    <text evidence="1">The sequence shown here is derived from an EMBL/GenBank/DDBJ whole genome shotgun (WGS) entry which is preliminary data.</text>
</comment>
<dbReference type="NCBIfam" id="NF008261">
    <property type="entry name" value="PRK11032.1"/>
    <property type="match status" value="1"/>
</dbReference>
<reference evidence="1 2" key="1">
    <citation type="journal article" date="2012" name="Int. J. Syst. Evol. Microbiol.">
        <title>Vibrio caribbeanicus sp. nov., isolated from the marine sponge Scleritoderma cyanea.</title>
        <authorList>
            <person name="Hoffmann M."/>
            <person name="Monday S.R."/>
            <person name="Allard M.W."/>
            <person name="Strain E.A."/>
            <person name="Whittaker P."/>
            <person name="Naum M."/>
            <person name="McCarthy P.J."/>
            <person name="Lopez J.V."/>
            <person name="Fischer M."/>
            <person name="Brown E.W."/>
        </authorList>
    </citation>
    <scope>NUCLEOTIDE SEQUENCE [LARGE SCALE GENOMIC DNA]</scope>
    <source>
        <strain evidence="1 2">ATCC BAA-2122</strain>
    </source>
</reference>
<dbReference type="Pfam" id="PF07295">
    <property type="entry name" value="DUF1451"/>
    <property type="match status" value="1"/>
</dbReference>
<dbReference type="AlphaFoldDB" id="E3BIH0"/>
<dbReference type="InterPro" id="IPR009912">
    <property type="entry name" value="DUF1451"/>
</dbReference>
<name>E3BIH0_9VIBR</name>
<evidence type="ECO:0000313" key="1">
    <source>
        <dbReference type="EMBL" id="EFP97178.1"/>
    </source>
</evidence>
<keyword evidence="2" id="KW-1185">Reference proteome</keyword>